<evidence type="ECO:0000256" key="1">
    <source>
        <dbReference type="ARBA" id="ARBA00004418"/>
    </source>
</evidence>
<dbReference type="PRINTS" id="PR00969">
    <property type="entry name" value="CHAPERONPILI"/>
</dbReference>
<organism evidence="9">
    <name type="scientific">Shewanella putrefaciens (strain CN-32 / ATCC BAA-453)</name>
    <dbReference type="NCBI Taxonomy" id="319224"/>
    <lineage>
        <taxon>Bacteria</taxon>
        <taxon>Pseudomonadati</taxon>
        <taxon>Pseudomonadota</taxon>
        <taxon>Gammaproteobacteria</taxon>
        <taxon>Alteromonadales</taxon>
        <taxon>Shewanellaceae</taxon>
        <taxon>Shewanella</taxon>
    </lineage>
</organism>
<feature type="domain" description="Pili assembly chaperone N-terminal" evidence="7">
    <location>
        <begin position="23"/>
        <end position="154"/>
    </location>
</feature>
<evidence type="ECO:0000259" key="7">
    <source>
        <dbReference type="Pfam" id="PF00345"/>
    </source>
</evidence>
<dbReference type="STRING" id="319224.Sputcn32_0302"/>
<keyword evidence="4" id="KW-0574">Periplasm</keyword>
<evidence type="ECO:0000313" key="9">
    <source>
        <dbReference type="EMBL" id="ABP74034.1"/>
    </source>
</evidence>
<comment type="subcellular location">
    <subcellularLocation>
        <location evidence="1">Periplasm</location>
    </subcellularLocation>
</comment>
<accession>A4Y251</accession>
<dbReference type="Gene3D" id="2.60.40.10">
    <property type="entry name" value="Immunoglobulins"/>
    <property type="match status" value="2"/>
</dbReference>
<evidence type="ECO:0000259" key="8">
    <source>
        <dbReference type="Pfam" id="PF02753"/>
    </source>
</evidence>
<dbReference type="SUPFAM" id="SSF49354">
    <property type="entry name" value="PapD-like"/>
    <property type="match status" value="1"/>
</dbReference>
<dbReference type="InterPro" id="IPR036316">
    <property type="entry name" value="Pili_assmbl_chap_C_dom_sf"/>
</dbReference>
<feature type="chain" id="PRO_5002677470" evidence="6">
    <location>
        <begin position="22"/>
        <end position="244"/>
    </location>
</feature>
<dbReference type="KEGG" id="spc:Sputcn32_0302"/>
<dbReference type="GO" id="GO:0030288">
    <property type="term" value="C:outer membrane-bounded periplasmic space"/>
    <property type="evidence" value="ECO:0007669"/>
    <property type="project" value="InterPro"/>
</dbReference>
<dbReference type="InterPro" id="IPR016147">
    <property type="entry name" value="Pili_assmbl_chaperone_N"/>
</dbReference>
<sequence precursor="true">MRLIYFALAFLLFGFSSAVLAGVIADNTRIIYNIDKKEQSFQVVNINDYPVLVQLWVDDGGVDSSPEKASNSPVIPLPAIFKLKSKEAKSIRLVKIDDNIAADRETLYWLTIYEVPPTPDKGDKADAENNTDNNAVLILTMRTQMKLLLRPAALFNQVDTMPTNVSFKWVDNSLVLINNSPFYVTIASLRLSDKENESQYSGMLAPFSQETVAWKSAAQPESLVMTYIDDNGSQNDFEIKNNSK</sequence>
<dbReference type="HOGENOM" id="CLU_070768_0_0_6"/>
<name>A4Y251_SHEPC</name>
<gene>
    <name evidence="9" type="ordered locus">Sputcn32_0302</name>
</gene>
<reference evidence="9" key="1">
    <citation type="submission" date="2007-04" db="EMBL/GenBank/DDBJ databases">
        <title>Complete sequence of Shewanella putrefaciens CN-32.</title>
        <authorList>
            <consortium name="US DOE Joint Genome Institute"/>
            <person name="Copeland A."/>
            <person name="Lucas S."/>
            <person name="Lapidus A."/>
            <person name="Barry K."/>
            <person name="Detter J.C."/>
            <person name="Glavina del Rio T."/>
            <person name="Hammon N."/>
            <person name="Israni S."/>
            <person name="Dalin E."/>
            <person name="Tice H."/>
            <person name="Pitluck S."/>
            <person name="Chain P."/>
            <person name="Malfatti S."/>
            <person name="Shin M."/>
            <person name="Vergez L."/>
            <person name="Schmutz J."/>
            <person name="Larimer F."/>
            <person name="Land M."/>
            <person name="Hauser L."/>
            <person name="Kyrpides N."/>
            <person name="Mikhailova N."/>
            <person name="Romine M.F."/>
            <person name="Fredrickson J."/>
            <person name="Tiedje J."/>
            <person name="Richardson P."/>
        </authorList>
    </citation>
    <scope>NUCLEOTIDE SEQUENCE [LARGE SCALE GENOMIC DNA]</scope>
    <source>
        <strain evidence="9">CN-32</strain>
    </source>
</reference>
<dbReference type="InterPro" id="IPR050643">
    <property type="entry name" value="Periplasmic_pilus_chap"/>
</dbReference>
<comment type="similarity">
    <text evidence="2">Belongs to the periplasmic pilus chaperone family.</text>
</comment>
<dbReference type="EMBL" id="CP000681">
    <property type="protein sequence ID" value="ABP74034.1"/>
    <property type="molecule type" value="Genomic_DNA"/>
</dbReference>
<dbReference type="InterPro" id="IPR016148">
    <property type="entry name" value="Pili_assmbl_chaperone_C"/>
</dbReference>
<evidence type="ECO:0000256" key="4">
    <source>
        <dbReference type="ARBA" id="ARBA00022764"/>
    </source>
</evidence>
<keyword evidence="5" id="KW-0143">Chaperone</keyword>
<dbReference type="PANTHER" id="PTHR30251">
    <property type="entry name" value="PILUS ASSEMBLY CHAPERONE"/>
    <property type="match status" value="1"/>
</dbReference>
<dbReference type="InterPro" id="IPR008962">
    <property type="entry name" value="PapD-like_sf"/>
</dbReference>
<dbReference type="AlphaFoldDB" id="A4Y251"/>
<dbReference type="eggNOG" id="COG3121">
    <property type="taxonomic scope" value="Bacteria"/>
</dbReference>
<proteinExistence type="inferred from homology"/>
<feature type="signal peptide" evidence="6">
    <location>
        <begin position="1"/>
        <end position="21"/>
    </location>
</feature>
<evidence type="ECO:0000256" key="5">
    <source>
        <dbReference type="ARBA" id="ARBA00023186"/>
    </source>
</evidence>
<dbReference type="Pfam" id="PF02753">
    <property type="entry name" value="PapD_C"/>
    <property type="match status" value="1"/>
</dbReference>
<dbReference type="Pfam" id="PF00345">
    <property type="entry name" value="PapD_N"/>
    <property type="match status" value="1"/>
</dbReference>
<protein>
    <submittedName>
        <fullName evidence="9">Pili assembly chaperone</fullName>
    </submittedName>
</protein>
<evidence type="ECO:0000256" key="3">
    <source>
        <dbReference type="ARBA" id="ARBA00022729"/>
    </source>
</evidence>
<dbReference type="InterPro" id="IPR013783">
    <property type="entry name" value="Ig-like_fold"/>
</dbReference>
<evidence type="ECO:0000256" key="2">
    <source>
        <dbReference type="ARBA" id="ARBA00007399"/>
    </source>
</evidence>
<dbReference type="SUPFAM" id="SSF49584">
    <property type="entry name" value="Periplasmic chaperone C-domain"/>
    <property type="match status" value="1"/>
</dbReference>
<dbReference type="GO" id="GO:0071555">
    <property type="term" value="P:cell wall organization"/>
    <property type="evidence" value="ECO:0007669"/>
    <property type="project" value="InterPro"/>
</dbReference>
<dbReference type="InterPro" id="IPR001829">
    <property type="entry name" value="Pili_assmbl_chaperone_bac"/>
</dbReference>
<keyword evidence="3 6" id="KW-0732">Signal</keyword>
<evidence type="ECO:0000256" key="6">
    <source>
        <dbReference type="SAM" id="SignalP"/>
    </source>
</evidence>
<feature type="domain" description="Pili assembly chaperone C-terminal" evidence="8">
    <location>
        <begin position="178"/>
        <end position="235"/>
    </location>
</feature>
<dbReference type="PANTHER" id="PTHR30251:SF7">
    <property type="entry name" value="FIMBRIAE CHAPARONE"/>
    <property type="match status" value="1"/>
</dbReference>